<dbReference type="PRINTS" id="PR01035">
    <property type="entry name" value="TCRTETA"/>
</dbReference>
<feature type="transmembrane region" description="Helical" evidence="10">
    <location>
        <begin position="119"/>
        <end position="138"/>
    </location>
</feature>
<evidence type="ECO:0000259" key="11">
    <source>
        <dbReference type="PROSITE" id="PS50850"/>
    </source>
</evidence>
<name>A0A9W9KPW1_9EURO</name>
<accession>A0A9W9KPW1</accession>
<keyword evidence="7 10" id="KW-0472">Membrane</keyword>
<dbReference type="GO" id="GO:0022857">
    <property type="term" value="F:transmembrane transporter activity"/>
    <property type="evidence" value="ECO:0007669"/>
    <property type="project" value="InterPro"/>
</dbReference>
<feature type="transmembrane region" description="Helical" evidence="10">
    <location>
        <begin position="144"/>
        <end position="165"/>
    </location>
</feature>
<evidence type="ECO:0000256" key="3">
    <source>
        <dbReference type="ARBA" id="ARBA00022448"/>
    </source>
</evidence>
<dbReference type="Gene3D" id="1.20.1250.20">
    <property type="entry name" value="MFS general substrate transporter like domains"/>
    <property type="match status" value="1"/>
</dbReference>
<dbReference type="PROSITE" id="PS50850">
    <property type="entry name" value="MFS"/>
    <property type="match status" value="1"/>
</dbReference>
<keyword evidence="6 10" id="KW-1133">Transmembrane helix</keyword>
<protein>
    <recommendedName>
        <fullName evidence="11">Major facilitator superfamily (MFS) profile domain-containing protein</fullName>
    </recommendedName>
</protein>
<evidence type="ECO:0000256" key="4">
    <source>
        <dbReference type="ARBA" id="ARBA00022475"/>
    </source>
</evidence>
<dbReference type="PANTHER" id="PTHR23501">
    <property type="entry name" value="MAJOR FACILITATOR SUPERFAMILY"/>
    <property type="match status" value="1"/>
</dbReference>
<gene>
    <name evidence="12" type="ORF">N7456_001977</name>
</gene>
<dbReference type="InterPro" id="IPR001958">
    <property type="entry name" value="Tet-R_TetA/multi-R_MdtG-like"/>
</dbReference>
<comment type="caution">
    <text evidence="12">The sequence shown here is derived from an EMBL/GenBank/DDBJ whole genome shotgun (WGS) entry which is preliminary data.</text>
</comment>
<keyword evidence="8" id="KW-0325">Glycoprotein</keyword>
<keyword evidence="4" id="KW-1003">Cell membrane</keyword>
<feature type="transmembrane region" description="Helical" evidence="10">
    <location>
        <begin position="177"/>
        <end position="197"/>
    </location>
</feature>
<dbReference type="Pfam" id="PF07690">
    <property type="entry name" value="MFS_1"/>
    <property type="match status" value="1"/>
</dbReference>
<feature type="transmembrane region" description="Helical" evidence="10">
    <location>
        <begin position="51"/>
        <end position="77"/>
    </location>
</feature>
<reference evidence="12" key="1">
    <citation type="submission" date="2022-11" db="EMBL/GenBank/DDBJ databases">
        <authorList>
            <person name="Petersen C."/>
        </authorList>
    </citation>
    <scope>NUCLEOTIDE SEQUENCE</scope>
    <source>
        <strain evidence="12">IBT 30069</strain>
    </source>
</reference>
<dbReference type="FunFam" id="1.20.1250.20:FF:000489">
    <property type="entry name" value="MFS general substrate transporter"/>
    <property type="match status" value="1"/>
</dbReference>
<dbReference type="OrthoDB" id="10021397at2759"/>
<evidence type="ECO:0000313" key="12">
    <source>
        <dbReference type="EMBL" id="KAJ5113443.1"/>
    </source>
</evidence>
<reference evidence="12" key="2">
    <citation type="journal article" date="2023" name="IMA Fungus">
        <title>Comparative genomic study of the Penicillium genus elucidates a diverse pangenome and 15 lateral gene transfer events.</title>
        <authorList>
            <person name="Petersen C."/>
            <person name="Sorensen T."/>
            <person name="Nielsen M.R."/>
            <person name="Sondergaard T.E."/>
            <person name="Sorensen J.L."/>
            <person name="Fitzpatrick D.A."/>
            <person name="Frisvad J.C."/>
            <person name="Nielsen K.L."/>
        </authorList>
    </citation>
    <scope>NUCLEOTIDE SEQUENCE</scope>
    <source>
        <strain evidence="12">IBT 30069</strain>
    </source>
</reference>
<evidence type="ECO:0000256" key="5">
    <source>
        <dbReference type="ARBA" id="ARBA00022692"/>
    </source>
</evidence>
<dbReference type="CDD" id="cd17502">
    <property type="entry name" value="MFS_Azr1_MDR_like"/>
    <property type="match status" value="1"/>
</dbReference>
<evidence type="ECO:0000256" key="7">
    <source>
        <dbReference type="ARBA" id="ARBA00023136"/>
    </source>
</evidence>
<organism evidence="12 13">
    <name type="scientific">Penicillium angulare</name>
    <dbReference type="NCBI Taxonomy" id="116970"/>
    <lineage>
        <taxon>Eukaryota</taxon>
        <taxon>Fungi</taxon>
        <taxon>Dikarya</taxon>
        <taxon>Ascomycota</taxon>
        <taxon>Pezizomycotina</taxon>
        <taxon>Eurotiomycetes</taxon>
        <taxon>Eurotiomycetidae</taxon>
        <taxon>Eurotiales</taxon>
        <taxon>Aspergillaceae</taxon>
        <taxon>Penicillium</taxon>
    </lineage>
</organism>
<keyword evidence="13" id="KW-1185">Reference proteome</keyword>
<feature type="transmembrane region" description="Helical" evidence="10">
    <location>
        <begin position="209"/>
        <end position="228"/>
    </location>
</feature>
<dbReference type="InterPro" id="IPR020846">
    <property type="entry name" value="MFS_dom"/>
</dbReference>
<dbReference type="Proteomes" id="UP001149165">
    <property type="component" value="Unassembled WGS sequence"/>
</dbReference>
<dbReference type="Gene3D" id="1.20.1720.10">
    <property type="entry name" value="Multidrug resistance protein D"/>
    <property type="match status" value="1"/>
</dbReference>
<feature type="transmembrane region" description="Helical" evidence="10">
    <location>
        <begin position="282"/>
        <end position="301"/>
    </location>
</feature>
<dbReference type="InterPro" id="IPR011701">
    <property type="entry name" value="MFS"/>
</dbReference>
<feature type="compositionally biased region" description="Basic and acidic residues" evidence="9">
    <location>
        <begin position="546"/>
        <end position="556"/>
    </location>
</feature>
<comment type="subcellular location">
    <subcellularLocation>
        <location evidence="1">Cell membrane</location>
        <topology evidence="1">Multi-pass membrane protein</topology>
    </subcellularLocation>
</comment>
<feature type="transmembrane region" description="Helical" evidence="10">
    <location>
        <begin position="322"/>
        <end position="340"/>
    </location>
</feature>
<keyword evidence="3" id="KW-0813">Transport</keyword>
<feature type="domain" description="Major facilitator superfamily (MFS) profile" evidence="11">
    <location>
        <begin position="54"/>
        <end position="544"/>
    </location>
</feature>
<evidence type="ECO:0000256" key="2">
    <source>
        <dbReference type="ARBA" id="ARBA00007520"/>
    </source>
</evidence>
<dbReference type="AlphaFoldDB" id="A0A9W9KPW1"/>
<dbReference type="SUPFAM" id="SSF103473">
    <property type="entry name" value="MFS general substrate transporter"/>
    <property type="match status" value="1"/>
</dbReference>
<dbReference type="FunFam" id="1.20.1250.20:FF:000196">
    <property type="entry name" value="MFS toxin efflux pump (AflT)"/>
    <property type="match status" value="1"/>
</dbReference>
<evidence type="ECO:0000256" key="10">
    <source>
        <dbReference type="SAM" id="Phobius"/>
    </source>
</evidence>
<feature type="transmembrane region" description="Helical" evidence="10">
    <location>
        <begin position="382"/>
        <end position="401"/>
    </location>
</feature>
<evidence type="ECO:0000256" key="1">
    <source>
        <dbReference type="ARBA" id="ARBA00004651"/>
    </source>
</evidence>
<dbReference type="PANTHER" id="PTHR23501:SF199">
    <property type="entry name" value="MFS EFFLUX TRANSPORTER INPD-RELATED"/>
    <property type="match status" value="1"/>
</dbReference>
<feature type="region of interest" description="Disordered" evidence="9">
    <location>
        <begin position="1"/>
        <end position="40"/>
    </location>
</feature>
<feature type="transmembrane region" description="Helical" evidence="10">
    <location>
        <begin position="521"/>
        <end position="541"/>
    </location>
</feature>
<evidence type="ECO:0000256" key="8">
    <source>
        <dbReference type="ARBA" id="ARBA00023180"/>
    </source>
</evidence>
<dbReference type="EMBL" id="JAPQKH010000002">
    <property type="protein sequence ID" value="KAJ5113443.1"/>
    <property type="molecule type" value="Genomic_DNA"/>
</dbReference>
<dbReference type="InterPro" id="IPR036259">
    <property type="entry name" value="MFS_trans_sf"/>
</dbReference>
<dbReference type="FunFam" id="1.20.1720.10:FF:000012">
    <property type="entry name" value="MFS toxin efflux pump (AflT)"/>
    <property type="match status" value="1"/>
</dbReference>
<proteinExistence type="inferred from homology"/>
<sequence>MEEKTERASQDVGSKSDLPRKEQSLESAESESPQRIPDEKADTEYPTTWRLVLIMLALNLSVFLMALDNTIISTVIPKITDEFNSVGDVGWYGSAYLLTTSALQLLFGKIYSFWSVKWVFLTTVAIFELGSLLCGVAPNSATLIVGRAIAGIGSAGLFAGALLILSYNVPLAKRPAYIGLIGGMYGVAAVAGPLLGGALADRVTWRWCFYINLPIGGVAALMTLLFFPNRKPDSSNDKPLTLLGRIKHCDPLGTMLFLPAIICLLLALQWGGTTYTWNSGRIIALFVVFGVLILAFVYVQIRQGDNATVPLRIISNRSIWAGSYYGFCGSAGFFIMVYYIPLWFQVVQGTSAVESGVRNLPMMVSTIVMSIIVGGMVTKLGYYTPFMIAATVLMSIGAGLLSTFTPKISRARWVGYQILYAVGYGMGSRQPLVAVQAVLDGQDLATGIAVIIFFQTMGGAVFVSIGESVFEAQLLSSLAESVPSIDPQMILSVGATDLKHIIPANILPDVLSAYNNALTKAFLVGTAMAAASILGSTLMPWKSILEKSREQQENSPKEPVSSAPSDGIK</sequence>
<evidence type="ECO:0000256" key="9">
    <source>
        <dbReference type="SAM" id="MobiDB-lite"/>
    </source>
</evidence>
<evidence type="ECO:0000313" key="13">
    <source>
        <dbReference type="Proteomes" id="UP001149165"/>
    </source>
</evidence>
<dbReference type="GO" id="GO:0005886">
    <property type="term" value="C:plasma membrane"/>
    <property type="evidence" value="ECO:0007669"/>
    <property type="project" value="UniProtKB-SubCell"/>
</dbReference>
<comment type="similarity">
    <text evidence="2">Belongs to the major facilitator superfamily. TCR/Tet family.</text>
</comment>
<feature type="transmembrane region" description="Helical" evidence="10">
    <location>
        <begin position="249"/>
        <end position="270"/>
    </location>
</feature>
<feature type="transmembrane region" description="Helical" evidence="10">
    <location>
        <begin position="360"/>
        <end position="377"/>
    </location>
</feature>
<feature type="region of interest" description="Disordered" evidence="9">
    <location>
        <begin position="546"/>
        <end position="569"/>
    </location>
</feature>
<keyword evidence="5 10" id="KW-0812">Transmembrane</keyword>
<feature type="transmembrane region" description="Helical" evidence="10">
    <location>
        <begin position="444"/>
        <end position="465"/>
    </location>
</feature>
<evidence type="ECO:0000256" key="6">
    <source>
        <dbReference type="ARBA" id="ARBA00022989"/>
    </source>
</evidence>